<keyword evidence="5" id="KW-0256">Endoplasmic reticulum</keyword>
<feature type="transmembrane region" description="Helical" evidence="12">
    <location>
        <begin position="128"/>
        <end position="150"/>
    </location>
</feature>
<comment type="caution">
    <text evidence="14">The sequence shown here is derived from an EMBL/GenBank/DDBJ whole genome shotgun (WGS) entry which is preliminary data.</text>
</comment>
<name>A0AAJ0H4E4_9PEZI</name>
<evidence type="ECO:0000313" key="15">
    <source>
        <dbReference type="Proteomes" id="UP001273166"/>
    </source>
</evidence>
<gene>
    <name evidence="14" type="ORF">B0T15DRAFT_499528</name>
</gene>
<dbReference type="AlphaFoldDB" id="A0AAJ0H4E4"/>
<keyword evidence="3" id="KW-0808">Transferase</keyword>
<keyword evidence="7 9" id="KW-0472">Membrane</keyword>
<feature type="transmembrane region" description="Helical" evidence="12">
    <location>
        <begin position="75"/>
        <end position="96"/>
    </location>
</feature>
<evidence type="ECO:0000256" key="6">
    <source>
        <dbReference type="ARBA" id="ARBA00022989"/>
    </source>
</evidence>
<keyword evidence="4 9" id="KW-0812">Transmembrane</keyword>
<feature type="region of interest" description="Disordered" evidence="11">
    <location>
        <begin position="21"/>
        <end position="66"/>
    </location>
</feature>
<dbReference type="PROSITE" id="PS50922">
    <property type="entry name" value="TLC"/>
    <property type="match status" value="1"/>
</dbReference>
<dbReference type="Proteomes" id="UP001273166">
    <property type="component" value="Unassembled WGS sequence"/>
</dbReference>
<sequence length="425" mass="48731">MAAASTSWSLLSTSANALQVTADDGSSPRRRAKSNSLSRRRFSLSSGLAQSSRPVKQGKVPSRHTKRSGRSLRFLFRRTWALPLALILGFLSLYAINPTESNPVYHFLFLSYKLDHQDDQYGKGPWDLAFVSFYTIVLSFTREFIMHEVLRPLAHPGGIRSRAKQQRFMEQMYTACYIAFVGPLGLYTMKRTPGLWYFETRAMYEAYPHRTHQAVFKFYYLFQAAFWVQQAVVMLLGLERRRKDFRELVAHHIITIALIGLSYRFHFTYVGIAVYITHDISDLFLAVSKSLNYLTSPLQAPAFALCIIMWVYLRHYLNLHILASVATEFRTVGPFELEWATEQYKCGISQAVTFALLAALQVLNLFWLYCLFRSAYRFVVLGVAKDDRSEAEEEEEEVGETKRATALLEEAPAIRLVVTESELVT</sequence>
<feature type="domain" description="TLC" evidence="13">
    <location>
        <begin position="163"/>
        <end position="380"/>
    </location>
</feature>
<dbReference type="InterPro" id="IPR006634">
    <property type="entry name" value="TLC-dom"/>
</dbReference>
<feature type="transmembrane region" description="Helical" evidence="12">
    <location>
        <begin position="351"/>
        <end position="369"/>
    </location>
</feature>
<evidence type="ECO:0000256" key="4">
    <source>
        <dbReference type="ARBA" id="ARBA00022692"/>
    </source>
</evidence>
<dbReference type="PANTHER" id="PTHR12560">
    <property type="entry name" value="LONGEVITY ASSURANCE FACTOR 1 LAG1"/>
    <property type="match status" value="1"/>
</dbReference>
<keyword evidence="15" id="KW-1185">Reference proteome</keyword>
<dbReference type="GO" id="GO:0005789">
    <property type="term" value="C:endoplasmic reticulum membrane"/>
    <property type="evidence" value="ECO:0007669"/>
    <property type="project" value="UniProtKB-SubCell"/>
</dbReference>
<keyword evidence="10" id="KW-0175">Coiled coil</keyword>
<organism evidence="14 15">
    <name type="scientific">Chaetomium strumarium</name>
    <dbReference type="NCBI Taxonomy" id="1170767"/>
    <lineage>
        <taxon>Eukaryota</taxon>
        <taxon>Fungi</taxon>
        <taxon>Dikarya</taxon>
        <taxon>Ascomycota</taxon>
        <taxon>Pezizomycotina</taxon>
        <taxon>Sordariomycetes</taxon>
        <taxon>Sordariomycetidae</taxon>
        <taxon>Sordariales</taxon>
        <taxon>Chaetomiaceae</taxon>
        <taxon>Chaetomium</taxon>
    </lineage>
</organism>
<evidence type="ECO:0000313" key="14">
    <source>
        <dbReference type="EMBL" id="KAK3311576.1"/>
    </source>
</evidence>
<feature type="transmembrane region" description="Helical" evidence="12">
    <location>
        <begin position="296"/>
        <end position="313"/>
    </location>
</feature>
<dbReference type="EMBL" id="JAUDZG010000001">
    <property type="protein sequence ID" value="KAK3311576.1"/>
    <property type="molecule type" value="Genomic_DNA"/>
</dbReference>
<dbReference type="Pfam" id="PF03798">
    <property type="entry name" value="TRAM_LAG1_CLN8"/>
    <property type="match status" value="1"/>
</dbReference>
<evidence type="ECO:0000259" key="13">
    <source>
        <dbReference type="PROSITE" id="PS50922"/>
    </source>
</evidence>
<evidence type="ECO:0000256" key="9">
    <source>
        <dbReference type="PROSITE-ProRule" id="PRU00205"/>
    </source>
</evidence>
<protein>
    <submittedName>
        <fullName evidence="14">TLC domain-containing protein</fullName>
    </submittedName>
</protein>
<evidence type="ECO:0000256" key="12">
    <source>
        <dbReference type="SAM" id="Phobius"/>
    </source>
</evidence>
<evidence type="ECO:0000256" key="11">
    <source>
        <dbReference type="SAM" id="MobiDB-lite"/>
    </source>
</evidence>
<dbReference type="SMART" id="SM00724">
    <property type="entry name" value="TLC"/>
    <property type="match status" value="1"/>
</dbReference>
<evidence type="ECO:0000256" key="7">
    <source>
        <dbReference type="ARBA" id="ARBA00023136"/>
    </source>
</evidence>
<comment type="subcellular location">
    <subcellularLocation>
        <location evidence="1">Endoplasmic reticulum membrane</location>
        <topology evidence="1">Multi-pass membrane protein</topology>
    </subcellularLocation>
</comment>
<dbReference type="GO" id="GO:0050291">
    <property type="term" value="F:sphingosine N-acyltransferase activity"/>
    <property type="evidence" value="ECO:0007669"/>
    <property type="project" value="InterPro"/>
</dbReference>
<evidence type="ECO:0000256" key="2">
    <source>
        <dbReference type="ARBA" id="ARBA00009808"/>
    </source>
</evidence>
<feature type="transmembrane region" description="Helical" evidence="12">
    <location>
        <begin position="171"/>
        <end position="189"/>
    </location>
</feature>
<keyword evidence="6 12" id="KW-1133">Transmembrane helix</keyword>
<reference evidence="14" key="2">
    <citation type="submission" date="2023-06" db="EMBL/GenBank/DDBJ databases">
        <authorList>
            <consortium name="Lawrence Berkeley National Laboratory"/>
            <person name="Mondo S.J."/>
            <person name="Hensen N."/>
            <person name="Bonometti L."/>
            <person name="Westerberg I."/>
            <person name="Brannstrom I.O."/>
            <person name="Guillou S."/>
            <person name="Cros-Aarteil S."/>
            <person name="Calhoun S."/>
            <person name="Haridas S."/>
            <person name="Kuo A."/>
            <person name="Pangilinan J."/>
            <person name="Riley R."/>
            <person name="Labutti K."/>
            <person name="Andreopoulos B."/>
            <person name="Lipzen A."/>
            <person name="Chen C."/>
            <person name="Yanf M."/>
            <person name="Daum C."/>
            <person name="Ng V."/>
            <person name="Clum A."/>
            <person name="Steindorff A."/>
            <person name="Ohm R."/>
            <person name="Martin F."/>
            <person name="Silar P."/>
            <person name="Natvig D."/>
            <person name="Lalanne C."/>
            <person name="Gautier V."/>
            <person name="Ament-Velasquez S.L."/>
            <person name="Kruys A."/>
            <person name="Hutchinson M.I."/>
            <person name="Powell A.J."/>
            <person name="Barry K."/>
            <person name="Miller A.N."/>
            <person name="Grigoriev I.V."/>
            <person name="Debuchy R."/>
            <person name="Gladieux P."/>
            <person name="Thoren M.H."/>
            <person name="Johannesson H."/>
        </authorList>
    </citation>
    <scope>NUCLEOTIDE SEQUENCE</scope>
    <source>
        <strain evidence="14">CBS 333.67</strain>
    </source>
</reference>
<dbReference type="GO" id="GO:0046513">
    <property type="term" value="P:ceramide biosynthetic process"/>
    <property type="evidence" value="ECO:0007669"/>
    <property type="project" value="InterPro"/>
</dbReference>
<evidence type="ECO:0000256" key="3">
    <source>
        <dbReference type="ARBA" id="ARBA00022679"/>
    </source>
</evidence>
<proteinExistence type="inferred from homology"/>
<evidence type="ECO:0000256" key="5">
    <source>
        <dbReference type="ARBA" id="ARBA00022824"/>
    </source>
</evidence>
<dbReference type="PIRSF" id="PIRSF005225">
    <property type="entry name" value="LAG1_LAC1"/>
    <property type="match status" value="1"/>
</dbReference>
<feature type="transmembrane region" description="Helical" evidence="12">
    <location>
        <begin position="218"/>
        <end position="238"/>
    </location>
</feature>
<feature type="transmembrane region" description="Helical" evidence="12">
    <location>
        <begin position="250"/>
        <end position="276"/>
    </location>
</feature>
<reference evidence="14" key="1">
    <citation type="journal article" date="2023" name="Mol. Phylogenet. Evol.">
        <title>Genome-scale phylogeny and comparative genomics of the fungal order Sordariales.</title>
        <authorList>
            <person name="Hensen N."/>
            <person name="Bonometti L."/>
            <person name="Westerberg I."/>
            <person name="Brannstrom I.O."/>
            <person name="Guillou S."/>
            <person name="Cros-Aarteil S."/>
            <person name="Calhoun S."/>
            <person name="Haridas S."/>
            <person name="Kuo A."/>
            <person name="Mondo S."/>
            <person name="Pangilinan J."/>
            <person name="Riley R."/>
            <person name="LaButti K."/>
            <person name="Andreopoulos B."/>
            <person name="Lipzen A."/>
            <person name="Chen C."/>
            <person name="Yan M."/>
            <person name="Daum C."/>
            <person name="Ng V."/>
            <person name="Clum A."/>
            <person name="Steindorff A."/>
            <person name="Ohm R.A."/>
            <person name="Martin F."/>
            <person name="Silar P."/>
            <person name="Natvig D.O."/>
            <person name="Lalanne C."/>
            <person name="Gautier V."/>
            <person name="Ament-Velasquez S.L."/>
            <person name="Kruys A."/>
            <person name="Hutchinson M.I."/>
            <person name="Powell A.J."/>
            <person name="Barry K."/>
            <person name="Miller A.N."/>
            <person name="Grigoriev I.V."/>
            <person name="Debuchy R."/>
            <person name="Gladieux P."/>
            <person name="Hiltunen Thoren M."/>
            <person name="Johannesson H."/>
        </authorList>
    </citation>
    <scope>NUCLEOTIDE SEQUENCE</scope>
    <source>
        <strain evidence="14">CBS 333.67</strain>
    </source>
</reference>
<feature type="coiled-coil region" evidence="10">
    <location>
        <begin position="384"/>
        <end position="411"/>
    </location>
</feature>
<dbReference type="InterPro" id="IPR016439">
    <property type="entry name" value="Lag1/Lac1-like"/>
</dbReference>
<feature type="compositionally biased region" description="Basic residues" evidence="11">
    <location>
        <begin position="28"/>
        <end position="42"/>
    </location>
</feature>
<evidence type="ECO:0000256" key="10">
    <source>
        <dbReference type="SAM" id="Coils"/>
    </source>
</evidence>
<dbReference type="PANTHER" id="PTHR12560:SF11">
    <property type="entry name" value="CERAMIDE SYNTHASE LAC1-RELATED"/>
    <property type="match status" value="1"/>
</dbReference>
<keyword evidence="8" id="KW-0325">Glycoprotein</keyword>
<dbReference type="GeneID" id="87886169"/>
<accession>A0AAJ0H4E4</accession>
<evidence type="ECO:0000256" key="8">
    <source>
        <dbReference type="ARBA" id="ARBA00023180"/>
    </source>
</evidence>
<dbReference type="RefSeq" id="XP_062727356.1">
    <property type="nucleotide sequence ID" value="XM_062867340.1"/>
</dbReference>
<comment type="similarity">
    <text evidence="2">Belongs to the sphingosine N-acyltransferase family.</text>
</comment>
<evidence type="ECO:0000256" key="1">
    <source>
        <dbReference type="ARBA" id="ARBA00004477"/>
    </source>
</evidence>